<dbReference type="PANTHER" id="PTHR32295:SF216">
    <property type="entry name" value="PROTEIN IQ-DOMAIN 3"/>
    <property type="match status" value="1"/>
</dbReference>
<accession>D8RGM4</accession>
<dbReference type="EMBL" id="GL377602">
    <property type="protein sequence ID" value="EFJ20397.1"/>
    <property type="molecule type" value="Genomic_DNA"/>
</dbReference>
<dbReference type="GO" id="GO:0005737">
    <property type="term" value="C:cytoplasm"/>
    <property type="evidence" value="ECO:0007669"/>
    <property type="project" value="UniProtKB-SubCell"/>
</dbReference>
<evidence type="ECO:0008006" key="10">
    <source>
        <dbReference type="Google" id="ProtNLM"/>
    </source>
</evidence>
<dbReference type="Pfam" id="PF00612">
    <property type="entry name" value="IQ"/>
    <property type="match status" value="2"/>
</dbReference>
<dbReference type="Proteomes" id="UP000001514">
    <property type="component" value="Unassembled WGS sequence"/>
</dbReference>
<dbReference type="KEGG" id="smo:SELMODRAFT_57847"/>
<evidence type="ECO:0000313" key="9">
    <source>
        <dbReference type="Proteomes" id="UP000001514"/>
    </source>
</evidence>
<gene>
    <name evidence="7" type="ORF">SELMODRAFT_57847</name>
    <name evidence="8" type="ORF">SELMODRAFT_67789</name>
</gene>
<dbReference type="Gramene" id="EFJ28383">
    <property type="protein sequence ID" value="EFJ28383"/>
    <property type="gene ID" value="SELMODRAFT_67789"/>
</dbReference>
<reference evidence="8 9" key="1">
    <citation type="journal article" date="2011" name="Science">
        <title>The Selaginella genome identifies genetic changes associated with the evolution of vascular plants.</title>
        <authorList>
            <person name="Banks J.A."/>
            <person name="Nishiyama T."/>
            <person name="Hasebe M."/>
            <person name="Bowman J.L."/>
            <person name="Gribskov M."/>
            <person name="dePamphilis C."/>
            <person name="Albert V.A."/>
            <person name="Aono N."/>
            <person name="Aoyama T."/>
            <person name="Ambrose B.A."/>
            <person name="Ashton N.W."/>
            <person name="Axtell M.J."/>
            <person name="Barker E."/>
            <person name="Barker M.S."/>
            <person name="Bennetzen J.L."/>
            <person name="Bonawitz N.D."/>
            <person name="Chapple C."/>
            <person name="Cheng C."/>
            <person name="Correa L.G."/>
            <person name="Dacre M."/>
            <person name="DeBarry J."/>
            <person name="Dreyer I."/>
            <person name="Elias M."/>
            <person name="Engstrom E.M."/>
            <person name="Estelle M."/>
            <person name="Feng L."/>
            <person name="Finet C."/>
            <person name="Floyd S.K."/>
            <person name="Frommer W.B."/>
            <person name="Fujita T."/>
            <person name="Gramzow L."/>
            <person name="Gutensohn M."/>
            <person name="Harholt J."/>
            <person name="Hattori M."/>
            <person name="Heyl A."/>
            <person name="Hirai T."/>
            <person name="Hiwatashi Y."/>
            <person name="Ishikawa M."/>
            <person name="Iwata M."/>
            <person name="Karol K.G."/>
            <person name="Koehler B."/>
            <person name="Kolukisaoglu U."/>
            <person name="Kubo M."/>
            <person name="Kurata T."/>
            <person name="Lalonde S."/>
            <person name="Li K."/>
            <person name="Li Y."/>
            <person name="Litt A."/>
            <person name="Lyons E."/>
            <person name="Manning G."/>
            <person name="Maruyama T."/>
            <person name="Michael T.P."/>
            <person name="Mikami K."/>
            <person name="Miyazaki S."/>
            <person name="Morinaga S."/>
            <person name="Murata T."/>
            <person name="Mueller-Roeber B."/>
            <person name="Nelson D.R."/>
            <person name="Obara M."/>
            <person name="Oguri Y."/>
            <person name="Olmstead R.G."/>
            <person name="Onodera N."/>
            <person name="Petersen B.L."/>
            <person name="Pils B."/>
            <person name="Prigge M."/>
            <person name="Rensing S.A."/>
            <person name="Riano-Pachon D.M."/>
            <person name="Roberts A.W."/>
            <person name="Sato Y."/>
            <person name="Scheller H.V."/>
            <person name="Schulz B."/>
            <person name="Schulz C."/>
            <person name="Shakirov E.V."/>
            <person name="Shibagaki N."/>
            <person name="Shinohara N."/>
            <person name="Shippen D.E."/>
            <person name="Soerensen I."/>
            <person name="Sotooka R."/>
            <person name="Sugimoto N."/>
            <person name="Sugita M."/>
            <person name="Sumikawa N."/>
            <person name="Tanurdzic M."/>
            <person name="Theissen G."/>
            <person name="Ulvskov P."/>
            <person name="Wakazuki S."/>
            <person name="Weng J.K."/>
            <person name="Willats W.W."/>
            <person name="Wipf D."/>
            <person name="Wolf P.G."/>
            <person name="Yang L."/>
            <person name="Zimmer A.D."/>
            <person name="Zhu Q."/>
            <person name="Mitros T."/>
            <person name="Hellsten U."/>
            <person name="Loque D."/>
            <person name="Otillar R."/>
            <person name="Salamov A."/>
            <person name="Schmutz J."/>
            <person name="Shapiro H."/>
            <person name="Lindquist E."/>
            <person name="Lucas S."/>
            <person name="Rokhsar D."/>
            <person name="Grigoriev I.V."/>
        </authorList>
    </citation>
    <scope>NUCLEOTIDE SEQUENCE [LARGE SCALE GENOMIC DNA]</scope>
</reference>
<dbReference type="InParanoid" id="D8RGM4"/>
<dbReference type="eggNOG" id="ENOG502QUAG">
    <property type="taxonomic scope" value="Eukaryota"/>
</dbReference>
<keyword evidence="9" id="KW-1185">Reference proteome</keyword>
<dbReference type="Gene3D" id="1.20.5.190">
    <property type="match status" value="1"/>
</dbReference>
<evidence type="ECO:0000256" key="6">
    <source>
        <dbReference type="ARBA" id="ARBA00024378"/>
    </source>
</evidence>
<keyword evidence="3" id="KW-0677">Repeat</keyword>
<comment type="subunit">
    <text evidence="6">Binds to multiple calmodulin (CaM) in the presence of Ca(2+) and CaM-like proteins.</text>
</comment>
<dbReference type="FunCoup" id="D8RGM4">
    <property type="interactions" value="886"/>
</dbReference>
<dbReference type="InterPro" id="IPR000048">
    <property type="entry name" value="IQ_motif_EF-hand-BS"/>
</dbReference>
<dbReference type="SMART" id="SM00015">
    <property type="entry name" value="IQ"/>
    <property type="match status" value="2"/>
</dbReference>
<dbReference type="STRING" id="88036.D8RGM4"/>
<name>D8RGM4_SELML</name>
<dbReference type="AlphaFoldDB" id="D8RGM4"/>
<evidence type="ECO:0000313" key="8">
    <source>
        <dbReference type="EMBL" id="EFJ28383.1"/>
    </source>
</evidence>
<dbReference type="GO" id="GO:0005516">
    <property type="term" value="F:calmodulin binding"/>
    <property type="evidence" value="ECO:0007669"/>
    <property type="project" value="UniProtKB-KW"/>
</dbReference>
<protein>
    <recommendedName>
        <fullName evidence="10">DUF4005 domain-containing protein</fullName>
    </recommendedName>
</protein>
<keyword evidence="2" id="KW-0963">Cytoplasm</keyword>
<evidence type="ECO:0000256" key="1">
    <source>
        <dbReference type="ARBA" id="ARBA00004496"/>
    </source>
</evidence>
<comment type="subcellular location">
    <subcellularLocation>
        <location evidence="1">Cytoplasm</location>
    </subcellularLocation>
</comment>
<dbReference type="KEGG" id="smo:SELMODRAFT_67789"/>
<dbReference type="EMBL" id="GL377579">
    <property type="protein sequence ID" value="EFJ28383.1"/>
    <property type="molecule type" value="Genomic_DNA"/>
</dbReference>
<dbReference type="PANTHER" id="PTHR32295">
    <property type="entry name" value="IQ-DOMAIN 5-RELATED"/>
    <property type="match status" value="1"/>
</dbReference>
<dbReference type="OMA" id="TRSEDWA"/>
<dbReference type="Gramene" id="EFJ20397">
    <property type="protein sequence ID" value="EFJ20397"/>
    <property type="gene ID" value="SELMODRAFT_57847"/>
</dbReference>
<comment type="similarity">
    <text evidence="5">Belongs to the IQD family.</text>
</comment>
<evidence type="ECO:0000256" key="5">
    <source>
        <dbReference type="ARBA" id="ARBA00024341"/>
    </source>
</evidence>
<keyword evidence="4" id="KW-0112">Calmodulin-binding</keyword>
<proteinExistence type="inferred from homology"/>
<organism evidence="9">
    <name type="scientific">Selaginella moellendorffii</name>
    <name type="common">Spikemoss</name>
    <dbReference type="NCBI Taxonomy" id="88036"/>
    <lineage>
        <taxon>Eukaryota</taxon>
        <taxon>Viridiplantae</taxon>
        <taxon>Streptophyta</taxon>
        <taxon>Embryophyta</taxon>
        <taxon>Tracheophyta</taxon>
        <taxon>Lycopodiopsida</taxon>
        <taxon>Selaginellales</taxon>
        <taxon>Selaginellaceae</taxon>
        <taxon>Selaginella</taxon>
    </lineage>
</organism>
<dbReference type="HOGENOM" id="CLU_060053_1_0_1"/>
<evidence type="ECO:0000256" key="3">
    <source>
        <dbReference type="ARBA" id="ARBA00022737"/>
    </source>
</evidence>
<feature type="non-terminal residue" evidence="8">
    <location>
        <position position="170"/>
    </location>
</feature>
<evidence type="ECO:0000256" key="4">
    <source>
        <dbReference type="ARBA" id="ARBA00022860"/>
    </source>
</evidence>
<dbReference type="PROSITE" id="PS50096">
    <property type="entry name" value="IQ"/>
    <property type="match status" value="2"/>
</dbReference>
<dbReference type="FunFam" id="1.20.5.190:FF:000062">
    <property type="entry name" value="IQ-domain 11"/>
    <property type="match status" value="1"/>
</dbReference>
<feature type="non-terminal residue" evidence="8">
    <location>
        <position position="1"/>
    </location>
</feature>
<evidence type="ECO:0000256" key="2">
    <source>
        <dbReference type="ARBA" id="ARBA00022490"/>
    </source>
</evidence>
<evidence type="ECO:0000313" key="7">
    <source>
        <dbReference type="EMBL" id="EFJ20397.1"/>
    </source>
</evidence>
<sequence>RSEDWAAIKIQTAFRGYLARRALRALKGLVRLQALVRGHSVRRQAVTTLRCMQALVRVQAKVRARRISLSEEGRKQEDLLLKPSMVSSLDPNFYGWNDSTQTTQELQAKMQTRQEAAIKRERALAYAFSHQLWKDGDAQLLMDYDSDKPHWGWSWMERWMAARPWESKVS</sequence>